<organism evidence="3">
    <name type="scientific">Triticum aestivum</name>
    <name type="common">Wheat</name>
    <dbReference type="NCBI Taxonomy" id="4565"/>
    <lineage>
        <taxon>Eukaryota</taxon>
        <taxon>Viridiplantae</taxon>
        <taxon>Streptophyta</taxon>
        <taxon>Embryophyta</taxon>
        <taxon>Tracheophyta</taxon>
        <taxon>Spermatophyta</taxon>
        <taxon>Magnoliopsida</taxon>
        <taxon>Liliopsida</taxon>
        <taxon>Poales</taxon>
        <taxon>Poaceae</taxon>
        <taxon>BOP clade</taxon>
        <taxon>Pooideae</taxon>
        <taxon>Triticodae</taxon>
        <taxon>Triticeae</taxon>
        <taxon>Triticinae</taxon>
        <taxon>Triticum</taxon>
    </lineage>
</organism>
<evidence type="ECO:0000259" key="2">
    <source>
        <dbReference type="PROSITE" id="PS50144"/>
    </source>
</evidence>
<reference evidence="3" key="1">
    <citation type="submission" date="2018-08" db="EMBL/GenBank/DDBJ databases">
        <authorList>
            <person name="Rossello M."/>
        </authorList>
    </citation>
    <scope>NUCLEOTIDE SEQUENCE [LARGE SCALE GENOMIC DNA]</scope>
    <source>
        <strain evidence="3">cv. Chinese Spring</strain>
    </source>
</reference>
<name>A0A3B6U3J1_WHEAT</name>
<dbReference type="EnsemblPlants" id="TraesCSU02G020300.1">
    <property type="protein sequence ID" value="TraesCSU02G020300.1"/>
    <property type="gene ID" value="TraesCSU02G020300"/>
</dbReference>
<dbReference type="SUPFAM" id="SSF49599">
    <property type="entry name" value="TRAF domain-like"/>
    <property type="match status" value="1"/>
</dbReference>
<dbReference type="Gramene" id="TraesNOR2B03G01046000.1">
    <property type="protein sequence ID" value="TraesNOR2B03G01046000.1.CDS1"/>
    <property type="gene ID" value="TraesNOR2B03G01046000"/>
</dbReference>
<dbReference type="InterPro" id="IPR045005">
    <property type="entry name" value="BPM1-6"/>
</dbReference>
<evidence type="ECO:0000256" key="1">
    <source>
        <dbReference type="SAM" id="MobiDB-lite"/>
    </source>
</evidence>
<dbReference type="STRING" id="4565.A0A3B6U3J1"/>
<dbReference type="CDD" id="cd00121">
    <property type="entry name" value="MATH"/>
    <property type="match status" value="1"/>
</dbReference>
<sequence length="205" mass="23203">MSSSSASPANYDEHPVETSSSSRSLANTVTVAHNFEITSYSLLDGFHPGDYICSRRFTAGGYDWCIRFYPNGHTEEDAFYTSAFLCLCRGEPWPGVRAKYTLSLLDRDRNATIRRSALRHIFASTGCYYGYSRFFSKKHIVDDCFTIRCVLTVITQHTEDRSFVVIPRSDLRDHLVDMLEGGEGTEVTWAANCSTLIDACWLHDH</sequence>
<feature type="domain" description="MATH" evidence="2">
    <location>
        <begin position="30"/>
        <end position="157"/>
    </location>
</feature>
<evidence type="ECO:0000313" key="4">
    <source>
        <dbReference type="Proteomes" id="UP000019116"/>
    </source>
</evidence>
<keyword evidence="4" id="KW-1185">Reference proteome</keyword>
<dbReference type="AlphaFoldDB" id="A0A3B6U3J1"/>
<dbReference type="PROSITE" id="PS50144">
    <property type="entry name" value="MATH"/>
    <property type="match status" value="1"/>
</dbReference>
<protein>
    <recommendedName>
        <fullName evidence="2">MATH domain-containing protein</fullName>
    </recommendedName>
</protein>
<proteinExistence type="predicted"/>
<evidence type="ECO:0000313" key="3">
    <source>
        <dbReference type="EnsemblPlants" id="TraesCSU02G020300.1"/>
    </source>
</evidence>
<dbReference type="InterPro" id="IPR002083">
    <property type="entry name" value="MATH/TRAF_dom"/>
</dbReference>
<dbReference type="Proteomes" id="UP000019116">
    <property type="component" value="Chromosome Un"/>
</dbReference>
<dbReference type="Gramene" id="TraesCSU02G020300.1">
    <property type="protein sequence ID" value="TraesCSU02G020300.1"/>
    <property type="gene ID" value="TraesCSU02G020300"/>
</dbReference>
<dbReference type="GO" id="GO:0016567">
    <property type="term" value="P:protein ubiquitination"/>
    <property type="evidence" value="ECO:0007669"/>
    <property type="project" value="InterPro"/>
</dbReference>
<dbReference type="SMR" id="A0A3B6U3J1"/>
<dbReference type="Gene3D" id="2.60.210.10">
    <property type="entry name" value="Apoptosis, Tumor Necrosis Factor Receptor Associated Protein 2, Chain A"/>
    <property type="match status" value="1"/>
</dbReference>
<dbReference type="PANTHER" id="PTHR26379">
    <property type="entry name" value="BTB/POZ AND MATH DOMAIN-CONTAINING PROTEIN 1"/>
    <property type="match status" value="1"/>
</dbReference>
<dbReference type="PANTHER" id="PTHR26379:SF475">
    <property type="entry name" value="MATH DOMAIN-CONTAINING PROTEIN"/>
    <property type="match status" value="1"/>
</dbReference>
<accession>A0A3B6U3J1</accession>
<reference evidence="3" key="2">
    <citation type="submission" date="2018-10" db="UniProtKB">
        <authorList>
            <consortium name="EnsemblPlants"/>
        </authorList>
    </citation>
    <scope>IDENTIFICATION</scope>
</reference>
<dbReference type="SMART" id="SM00061">
    <property type="entry name" value="MATH"/>
    <property type="match status" value="1"/>
</dbReference>
<feature type="region of interest" description="Disordered" evidence="1">
    <location>
        <begin position="1"/>
        <end position="22"/>
    </location>
</feature>
<dbReference type="InterPro" id="IPR008974">
    <property type="entry name" value="TRAF-like"/>
</dbReference>
<dbReference type="Pfam" id="PF22486">
    <property type="entry name" value="MATH_2"/>
    <property type="match status" value="1"/>
</dbReference>